<reference evidence="2" key="1">
    <citation type="journal article" date="2024" name="Algal Res.">
        <title>Biochemical, toxicological and genomic investigation of a high-biomass producing Limnothrix strain isolated from Italian shallow drinking water reservoir.</title>
        <authorList>
            <person name="Simonazzi M."/>
            <person name="Shishido T.K."/>
            <person name="Delbaje E."/>
            <person name="Wahlsten M."/>
            <person name="Fewer D.P."/>
            <person name="Sivonen K."/>
            <person name="Pezzolesi L."/>
            <person name="Pistocchi R."/>
        </authorList>
    </citation>
    <scope>NUCLEOTIDE SEQUENCE [LARGE SCALE GENOMIC DNA]</scope>
    <source>
        <strain evidence="2">LRLZ20PSL1</strain>
    </source>
</reference>
<dbReference type="InterPro" id="IPR054638">
    <property type="entry name" value="Npun_F0813-like"/>
</dbReference>
<dbReference type="InterPro" id="IPR055892">
    <property type="entry name" value="DUF7469"/>
</dbReference>
<dbReference type="Proteomes" id="UP001604335">
    <property type="component" value="Unassembled WGS sequence"/>
</dbReference>
<evidence type="ECO:0000313" key="2">
    <source>
        <dbReference type="Proteomes" id="UP001604335"/>
    </source>
</evidence>
<dbReference type="Pfam" id="PF24276">
    <property type="entry name" value="DUF7469"/>
    <property type="match status" value="1"/>
</dbReference>
<organism evidence="1 2">
    <name type="scientific">Limnothrix redekei LRLZ20PSL1</name>
    <dbReference type="NCBI Taxonomy" id="3112953"/>
    <lineage>
        <taxon>Bacteria</taxon>
        <taxon>Bacillati</taxon>
        <taxon>Cyanobacteriota</taxon>
        <taxon>Cyanophyceae</taxon>
        <taxon>Pseudanabaenales</taxon>
        <taxon>Pseudanabaenaceae</taxon>
        <taxon>Limnothrix</taxon>
    </lineage>
</organism>
<sequence length="222" mass="25003">MFILKRQDVDISNVRHPEKDQQIPILSYQGQTFTLLNVFSANQAEEARALWRDLTDNRGKACVLLEEPDRFSVWGKVRLDRLGVADAGAGDSGAAKSSYVLAGMLLLQAVYFDIEDLLGERQGAKFRQEIGEVFKRLQFPGLDNQPAVSNILEVNPFETALPPWQELQIVGLLQELHTLGKGYFGNTNFTSRAFDALQEMDAGERSEFTDWLGRSPVAKLWR</sequence>
<proteinExistence type="predicted"/>
<dbReference type="NCBIfam" id="NF045621">
    <property type="entry name" value="Npun_F0813_fam"/>
    <property type="match status" value="1"/>
</dbReference>
<gene>
    <name evidence="1" type="ORF">VPK24_10075</name>
</gene>
<protein>
    <submittedName>
        <fullName evidence="1">Uncharacterized protein</fullName>
    </submittedName>
</protein>
<evidence type="ECO:0000313" key="1">
    <source>
        <dbReference type="EMBL" id="MFG3817982.1"/>
    </source>
</evidence>
<dbReference type="RefSeq" id="WP_393012766.1">
    <property type="nucleotide sequence ID" value="NZ_JAZAQF010000059.1"/>
</dbReference>
<comment type="caution">
    <text evidence="1">The sequence shown here is derived from an EMBL/GenBank/DDBJ whole genome shotgun (WGS) entry which is preliminary data.</text>
</comment>
<keyword evidence="2" id="KW-1185">Reference proteome</keyword>
<name>A0ABW7CAR9_9CYAN</name>
<dbReference type="EMBL" id="JAZAQF010000059">
    <property type="protein sequence ID" value="MFG3817982.1"/>
    <property type="molecule type" value="Genomic_DNA"/>
</dbReference>
<accession>A0ABW7CAR9</accession>